<evidence type="ECO:0000313" key="4">
    <source>
        <dbReference type="Proteomes" id="UP001267407"/>
    </source>
</evidence>
<evidence type="ECO:0000256" key="2">
    <source>
        <dbReference type="ARBA" id="ARBA00023239"/>
    </source>
</evidence>
<evidence type="ECO:0000256" key="1">
    <source>
        <dbReference type="ARBA" id="ARBA00005254"/>
    </source>
</evidence>
<protein>
    <submittedName>
        <fullName evidence="3">Enoyl-CoA hydratase/isomerase family protein</fullName>
    </submittedName>
</protein>
<dbReference type="RefSeq" id="WP_310965261.1">
    <property type="nucleotide sequence ID" value="NZ_JAVMBO010000003.1"/>
</dbReference>
<dbReference type="Gene3D" id="3.90.226.10">
    <property type="entry name" value="2-enoyl-CoA Hydratase, Chain A, domain 1"/>
    <property type="match status" value="1"/>
</dbReference>
<organism evidence="3 4">
    <name type="scientific">Marinobacter xiaoshiensis</name>
    <dbReference type="NCBI Taxonomy" id="3073652"/>
    <lineage>
        <taxon>Bacteria</taxon>
        <taxon>Pseudomonadati</taxon>
        <taxon>Pseudomonadota</taxon>
        <taxon>Gammaproteobacteria</taxon>
        <taxon>Pseudomonadales</taxon>
        <taxon>Marinobacteraceae</taxon>
        <taxon>Marinobacter</taxon>
    </lineage>
</organism>
<accession>A0ABU2HBR7</accession>
<comment type="caution">
    <text evidence="3">The sequence shown here is derived from an EMBL/GenBank/DDBJ whole genome shotgun (WGS) entry which is preliminary data.</text>
</comment>
<proteinExistence type="inferred from homology"/>
<dbReference type="SUPFAM" id="SSF52096">
    <property type="entry name" value="ClpP/crotonase"/>
    <property type="match status" value="1"/>
</dbReference>
<dbReference type="PANTHER" id="PTHR11941:SF54">
    <property type="entry name" value="ENOYL-COA HYDRATASE, MITOCHONDRIAL"/>
    <property type="match status" value="1"/>
</dbReference>
<keyword evidence="2" id="KW-0456">Lyase</keyword>
<dbReference type="Proteomes" id="UP001267407">
    <property type="component" value="Unassembled WGS sequence"/>
</dbReference>
<keyword evidence="4" id="KW-1185">Reference proteome</keyword>
<dbReference type="InterPro" id="IPR029045">
    <property type="entry name" value="ClpP/crotonase-like_dom_sf"/>
</dbReference>
<sequence>MSDTPVLLSRDGQVATITLNRPEHYNALNAPMRKALTSTLAEVEADPTIRVCIIGAAGKGFSAGQDLQDFDYKQISDLLLDEYEPLLKTIHHGNKLYIARVHGQAAGIGAALALTCDLVMMAEDASVYLAFAAIALVPDGGLTWHLLNAMGRQRALAAIIEGKRLDAATCLTHGLANKAVPAESLEQEAFDWASSLAGAAPLAVAGTKRLLREVASCDWRSAVAVEAEEQNVTTKSKDFMRGVQAFVARRTPEFEGN</sequence>
<comment type="similarity">
    <text evidence="1">Belongs to the enoyl-CoA hydratase/isomerase family.</text>
</comment>
<dbReference type="InterPro" id="IPR014748">
    <property type="entry name" value="Enoyl-CoA_hydra_C"/>
</dbReference>
<reference evidence="3" key="1">
    <citation type="submission" date="2023-09" db="EMBL/GenBank/DDBJ databases">
        <title>Marinobacter sediminicola sp. nov. and Marinobacter maritimum sp. nov., isolated from marine sediment.</title>
        <authorList>
            <person name="An J."/>
        </authorList>
    </citation>
    <scope>NUCLEOTIDE SEQUENCE</scope>
    <source>
        <strain evidence="3">F60267</strain>
    </source>
</reference>
<gene>
    <name evidence="3" type="ORF">RKA07_00260</name>
</gene>
<dbReference type="Gene3D" id="1.10.12.10">
    <property type="entry name" value="Lyase 2-enoyl-coa Hydratase, Chain A, domain 2"/>
    <property type="match status" value="1"/>
</dbReference>
<dbReference type="PANTHER" id="PTHR11941">
    <property type="entry name" value="ENOYL-COA HYDRATASE-RELATED"/>
    <property type="match status" value="1"/>
</dbReference>
<name>A0ABU2HBR7_9GAMM</name>
<dbReference type="Pfam" id="PF00378">
    <property type="entry name" value="ECH_1"/>
    <property type="match status" value="1"/>
</dbReference>
<evidence type="ECO:0000313" key="3">
    <source>
        <dbReference type="EMBL" id="MDS1308526.1"/>
    </source>
</evidence>
<dbReference type="CDD" id="cd06558">
    <property type="entry name" value="crotonase-like"/>
    <property type="match status" value="1"/>
</dbReference>
<dbReference type="InterPro" id="IPR001753">
    <property type="entry name" value="Enoyl-CoA_hydra/iso"/>
</dbReference>
<dbReference type="EMBL" id="JAVMBO010000003">
    <property type="protein sequence ID" value="MDS1308526.1"/>
    <property type="molecule type" value="Genomic_DNA"/>
</dbReference>